<organism evidence="1 2">
    <name type="scientific">Gymnopus androsaceus JB14</name>
    <dbReference type="NCBI Taxonomy" id="1447944"/>
    <lineage>
        <taxon>Eukaryota</taxon>
        <taxon>Fungi</taxon>
        <taxon>Dikarya</taxon>
        <taxon>Basidiomycota</taxon>
        <taxon>Agaricomycotina</taxon>
        <taxon>Agaricomycetes</taxon>
        <taxon>Agaricomycetidae</taxon>
        <taxon>Agaricales</taxon>
        <taxon>Marasmiineae</taxon>
        <taxon>Omphalotaceae</taxon>
        <taxon>Gymnopus</taxon>
    </lineage>
</organism>
<keyword evidence="2" id="KW-1185">Reference proteome</keyword>
<gene>
    <name evidence="1" type="ORF">BT96DRAFT_334392</name>
</gene>
<evidence type="ECO:0000313" key="2">
    <source>
        <dbReference type="Proteomes" id="UP000799118"/>
    </source>
</evidence>
<protein>
    <submittedName>
        <fullName evidence="1">Uncharacterized protein</fullName>
    </submittedName>
</protein>
<evidence type="ECO:0000313" key="1">
    <source>
        <dbReference type="EMBL" id="KAE9390691.1"/>
    </source>
</evidence>
<name>A0A6A4GY65_9AGAR</name>
<dbReference type="EMBL" id="ML769649">
    <property type="protein sequence ID" value="KAE9390691.1"/>
    <property type="molecule type" value="Genomic_DNA"/>
</dbReference>
<accession>A0A6A4GY65</accession>
<proteinExistence type="predicted"/>
<dbReference type="AlphaFoldDB" id="A0A6A4GY65"/>
<reference evidence="1" key="1">
    <citation type="journal article" date="2019" name="Environ. Microbiol.">
        <title>Fungal ecological strategies reflected in gene transcription - a case study of two litter decomposers.</title>
        <authorList>
            <person name="Barbi F."/>
            <person name="Kohler A."/>
            <person name="Barry K."/>
            <person name="Baskaran P."/>
            <person name="Daum C."/>
            <person name="Fauchery L."/>
            <person name="Ihrmark K."/>
            <person name="Kuo A."/>
            <person name="LaButti K."/>
            <person name="Lipzen A."/>
            <person name="Morin E."/>
            <person name="Grigoriev I.V."/>
            <person name="Henrissat B."/>
            <person name="Lindahl B."/>
            <person name="Martin F."/>
        </authorList>
    </citation>
    <scope>NUCLEOTIDE SEQUENCE</scope>
    <source>
        <strain evidence="1">JB14</strain>
    </source>
</reference>
<sequence>MKSFSNGRRREMESSKGSLGWKRIRYFRGRRSLRRTNVTLQIRKPTRKGGPGLTRGVKRLKFVLQRDKVTLNRMTRMVGNEMRRIEKHVIKKKPRVPLPPSKPSKMHELFVSHLKTHFFIETNQKGTQRLVPKSRSSEGTAVFPQTFARRWQRTVANE</sequence>
<dbReference type="Proteomes" id="UP000799118">
    <property type="component" value="Unassembled WGS sequence"/>
</dbReference>